<keyword evidence="3" id="KW-0804">Transcription</keyword>
<dbReference type="InterPro" id="IPR001387">
    <property type="entry name" value="Cro/C1-type_HTH"/>
</dbReference>
<dbReference type="GO" id="GO:0003700">
    <property type="term" value="F:DNA-binding transcription factor activity"/>
    <property type="evidence" value="ECO:0007669"/>
    <property type="project" value="TreeGrafter"/>
</dbReference>
<dbReference type="RefSeq" id="WP_008065140.1">
    <property type="nucleotide sequence ID" value="NZ_AQWK01000001.1"/>
</dbReference>
<dbReference type="GO" id="GO:0003677">
    <property type="term" value="F:DNA binding"/>
    <property type="evidence" value="ECO:0007669"/>
    <property type="project" value="UniProtKB-KW"/>
</dbReference>
<reference evidence="5 6" key="1">
    <citation type="journal article" date="2012" name="J. Bacteriol.">
        <title>Draft Genome Sequence of Novosphingobium nitrogenifigens Y88T.</title>
        <authorList>
            <person name="Strabala T.J."/>
            <person name="Macdonald L."/>
            <person name="Liu V."/>
            <person name="Smit A.M."/>
        </authorList>
    </citation>
    <scope>NUCLEOTIDE SEQUENCE [LARGE SCALE GENOMIC DNA]</scope>
    <source>
        <strain evidence="5 6">DSM 19370</strain>
    </source>
</reference>
<name>F1Z8S8_9SPHN</name>
<protein>
    <submittedName>
        <fullName evidence="5">Transcriptional regulator, XRE family</fullName>
    </submittedName>
</protein>
<dbReference type="PROSITE" id="PS50943">
    <property type="entry name" value="HTH_CROC1"/>
    <property type="match status" value="1"/>
</dbReference>
<dbReference type="Proteomes" id="UP000004728">
    <property type="component" value="Unassembled WGS sequence"/>
</dbReference>
<dbReference type="HOGENOM" id="CLU_066192_29_1_5"/>
<evidence type="ECO:0000256" key="3">
    <source>
        <dbReference type="ARBA" id="ARBA00023163"/>
    </source>
</evidence>
<dbReference type="GO" id="GO:0005829">
    <property type="term" value="C:cytosol"/>
    <property type="evidence" value="ECO:0007669"/>
    <property type="project" value="TreeGrafter"/>
</dbReference>
<feature type="domain" description="HTH cro/C1-type" evidence="4">
    <location>
        <begin position="11"/>
        <end position="65"/>
    </location>
</feature>
<evidence type="ECO:0000256" key="1">
    <source>
        <dbReference type="ARBA" id="ARBA00023015"/>
    </source>
</evidence>
<gene>
    <name evidence="5" type="ORF">Y88_1391</name>
</gene>
<dbReference type="Pfam" id="PF01381">
    <property type="entry name" value="HTH_3"/>
    <property type="match status" value="1"/>
</dbReference>
<dbReference type="AlphaFoldDB" id="F1Z8S8"/>
<dbReference type="OrthoDB" id="9815697at2"/>
<evidence type="ECO:0000259" key="4">
    <source>
        <dbReference type="PROSITE" id="PS50943"/>
    </source>
</evidence>
<evidence type="ECO:0000313" key="6">
    <source>
        <dbReference type="Proteomes" id="UP000004728"/>
    </source>
</evidence>
<dbReference type="CDD" id="cd00093">
    <property type="entry name" value="HTH_XRE"/>
    <property type="match status" value="1"/>
</dbReference>
<organism evidence="5 6">
    <name type="scientific">Novosphingobium nitrogenifigens DSM 19370</name>
    <dbReference type="NCBI Taxonomy" id="983920"/>
    <lineage>
        <taxon>Bacteria</taxon>
        <taxon>Pseudomonadati</taxon>
        <taxon>Pseudomonadota</taxon>
        <taxon>Alphaproteobacteria</taxon>
        <taxon>Sphingomonadales</taxon>
        <taxon>Sphingomonadaceae</taxon>
        <taxon>Novosphingobium</taxon>
    </lineage>
</organism>
<dbReference type="Gene3D" id="1.10.260.40">
    <property type="entry name" value="lambda repressor-like DNA-binding domains"/>
    <property type="match status" value="1"/>
</dbReference>
<keyword evidence="2" id="KW-0238">DNA-binding</keyword>
<keyword evidence="1" id="KW-0805">Transcription regulation</keyword>
<dbReference type="InterPro" id="IPR050807">
    <property type="entry name" value="TransReg_Diox_bact_type"/>
</dbReference>
<dbReference type="eggNOG" id="COG1396">
    <property type="taxonomic scope" value="Bacteria"/>
</dbReference>
<dbReference type="SMART" id="SM00530">
    <property type="entry name" value="HTH_XRE"/>
    <property type="match status" value="1"/>
</dbReference>
<dbReference type="PANTHER" id="PTHR46797:SF23">
    <property type="entry name" value="HTH-TYPE TRANSCRIPTIONAL REGULATOR SUTR"/>
    <property type="match status" value="1"/>
</dbReference>
<accession>F1Z8S8</accession>
<dbReference type="InParanoid" id="F1Z8S8"/>
<evidence type="ECO:0000256" key="2">
    <source>
        <dbReference type="ARBA" id="ARBA00023125"/>
    </source>
</evidence>
<sequence length="76" mass="8851">MDMRKLVGRNFARLRRDRGLTQEQVAERSGFSQQYLSNLERGWRNPTVITLYELSLALGVSHVDLVRPDLEDPIEH</sequence>
<dbReference type="EMBL" id="AEWJ01000037">
    <property type="protein sequence ID" value="EGD59329.1"/>
    <property type="molecule type" value="Genomic_DNA"/>
</dbReference>
<dbReference type="SUPFAM" id="SSF47413">
    <property type="entry name" value="lambda repressor-like DNA-binding domains"/>
    <property type="match status" value="1"/>
</dbReference>
<dbReference type="PANTHER" id="PTHR46797">
    <property type="entry name" value="HTH-TYPE TRANSCRIPTIONAL REGULATOR"/>
    <property type="match status" value="1"/>
</dbReference>
<dbReference type="InterPro" id="IPR010982">
    <property type="entry name" value="Lambda_DNA-bd_dom_sf"/>
</dbReference>
<comment type="caution">
    <text evidence="5">The sequence shown here is derived from an EMBL/GenBank/DDBJ whole genome shotgun (WGS) entry which is preliminary data.</text>
</comment>
<keyword evidence="6" id="KW-1185">Reference proteome</keyword>
<proteinExistence type="predicted"/>
<evidence type="ECO:0000313" key="5">
    <source>
        <dbReference type="EMBL" id="EGD59329.1"/>
    </source>
</evidence>